<evidence type="ECO:0000256" key="4">
    <source>
        <dbReference type="ARBA" id="ARBA00022692"/>
    </source>
</evidence>
<evidence type="ECO:0000256" key="1">
    <source>
        <dbReference type="ARBA" id="ARBA00004651"/>
    </source>
</evidence>
<keyword evidence="5 7" id="KW-1133">Transmembrane helix</keyword>
<keyword evidence="10" id="KW-1185">Reference proteome</keyword>
<dbReference type="PANTHER" id="PTHR43386:SF1">
    <property type="entry name" value="D,D-DIPEPTIDE TRANSPORT SYSTEM PERMEASE PROTEIN DDPC-RELATED"/>
    <property type="match status" value="1"/>
</dbReference>
<organism evidence="9 10">
    <name type="scientific">Candidatus Electrothrix aarhusensis</name>
    <dbReference type="NCBI Taxonomy" id="1859131"/>
    <lineage>
        <taxon>Bacteria</taxon>
        <taxon>Pseudomonadati</taxon>
        <taxon>Thermodesulfobacteriota</taxon>
        <taxon>Desulfobulbia</taxon>
        <taxon>Desulfobulbales</taxon>
        <taxon>Desulfobulbaceae</taxon>
        <taxon>Candidatus Electrothrix</taxon>
    </lineage>
</organism>
<dbReference type="InterPro" id="IPR035906">
    <property type="entry name" value="MetI-like_sf"/>
</dbReference>
<accession>A0A3S4T7J9</accession>
<evidence type="ECO:0000256" key="2">
    <source>
        <dbReference type="ARBA" id="ARBA00022448"/>
    </source>
</evidence>
<dbReference type="AlphaFoldDB" id="A0A3S4T7J9"/>
<dbReference type="CDD" id="cd06261">
    <property type="entry name" value="TM_PBP2"/>
    <property type="match status" value="1"/>
</dbReference>
<comment type="subcellular location">
    <subcellularLocation>
        <location evidence="1 7">Cell membrane</location>
        <topology evidence="1 7">Multi-pass membrane protein</topology>
    </subcellularLocation>
</comment>
<evidence type="ECO:0000256" key="7">
    <source>
        <dbReference type="RuleBase" id="RU363032"/>
    </source>
</evidence>
<reference evidence="9 10" key="1">
    <citation type="submission" date="2017-01" db="EMBL/GenBank/DDBJ databases">
        <title>The cable genome- insights into the physiology and evolution of filamentous bacteria capable of sulfide oxidation via long distance electron transfer.</title>
        <authorList>
            <person name="Schreiber L."/>
            <person name="Bjerg J.T."/>
            <person name="Boggild A."/>
            <person name="Van De Vossenberg J."/>
            <person name="Meysman F."/>
            <person name="Nielsen L.P."/>
            <person name="Schramm A."/>
            <person name="Kjeldsen K.U."/>
        </authorList>
    </citation>
    <scope>NUCLEOTIDE SEQUENCE [LARGE SCALE GENOMIC DNA]</scope>
    <source>
        <strain evidence="9">MCF</strain>
    </source>
</reference>
<feature type="transmembrane region" description="Helical" evidence="7">
    <location>
        <begin position="78"/>
        <end position="102"/>
    </location>
</feature>
<dbReference type="InterPro" id="IPR050366">
    <property type="entry name" value="BP-dependent_transpt_permease"/>
</dbReference>
<feature type="transmembrane region" description="Helical" evidence="7">
    <location>
        <begin position="245"/>
        <end position="267"/>
    </location>
</feature>
<evidence type="ECO:0000259" key="8">
    <source>
        <dbReference type="PROSITE" id="PS50928"/>
    </source>
</evidence>
<dbReference type="InterPro" id="IPR000515">
    <property type="entry name" value="MetI-like"/>
</dbReference>
<evidence type="ECO:0000313" key="10">
    <source>
        <dbReference type="Proteomes" id="UP000287853"/>
    </source>
</evidence>
<proteinExistence type="inferred from homology"/>
<comment type="caution">
    <text evidence="9">The sequence shown here is derived from an EMBL/GenBank/DDBJ whole genome shotgun (WGS) entry which is preliminary data.</text>
</comment>
<sequence length="284" mass="31281">MHINAKKKMLRDPWLLTGGILFFFFATASIFGSAICPHDPSAMEFTPLSSPCAVHPLGVNDCGQDIFAGLICAVRNTVLFGLTCAAVSLCIGVLIGLTAGWFGGIIDMLFMRLADVLLAVPAIMVLILISALFQPPPLTLAVILALLIWPTISKAIRAQTLIVRESPHVRAAVQMGAGNSYIIFRHLLPELFPLYLIGFSGKCRMAMFMEASLAFMGLIDPGRKSLGMMIHYALKYYYLDIWWNWLLPPVLCLSLLIMTVTFIVISLEKMLDPRLRENFGESSA</sequence>
<dbReference type="EMBL" id="MTKO01000090">
    <property type="protein sequence ID" value="RWX44698.1"/>
    <property type="molecule type" value="Genomic_DNA"/>
</dbReference>
<keyword evidence="6 7" id="KW-0472">Membrane</keyword>
<feature type="transmembrane region" description="Helical" evidence="7">
    <location>
        <begin position="138"/>
        <end position="156"/>
    </location>
</feature>
<dbReference type="PANTHER" id="PTHR43386">
    <property type="entry name" value="OLIGOPEPTIDE TRANSPORT SYSTEM PERMEASE PROTEIN APPC"/>
    <property type="match status" value="1"/>
</dbReference>
<evidence type="ECO:0000313" key="9">
    <source>
        <dbReference type="EMBL" id="RWX44698.1"/>
    </source>
</evidence>
<dbReference type="SUPFAM" id="SSF161098">
    <property type="entry name" value="MetI-like"/>
    <property type="match status" value="1"/>
</dbReference>
<evidence type="ECO:0000256" key="3">
    <source>
        <dbReference type="ARBA" id="ARBA00022475"/>
    </source>
</evidence>
<keyword evidence="2 7" id="KW-0813">Transport</keyword>
<name>A0A3S4T7J9_9BACT</name>
<protein>
    <submittedName>
        <fullName evidence="9">Peptide/nickel transport system permease protein</fullName>
    </submittedName>
</protein>
<evidence type="ECO:0000256" key="5">
    <source>
        <dbReference type="ARBA" id="ARBA00022989"/>
    </source>
</evidence>
<feature type="transmembrane region" description="Helical" evidence="7">
    <location>
        <begin position="109"/>
        <end position="132"/>
    </location>
</feature>
<dbReference type="Proteomes" id="UP000287853">
    <property type="component" value="Unassembled WGS sequence"/>
</dbReference>
<keyword evidence="4 7" id="KW-0812">Transmembrane</keyword>
<feature type="domain" description="ABC transmembrane type-1" evidence="8">
    <location>
        <begin position="74"/>
        <end position="264"/>
    </location>
</feature>
<comment type="similarity">
    <text evidence="7">Belongs to the binding-protein-dependent transport system permease family.</text>
</comment>
<dbReference type="Gene3D" id="1.10.3720.10">
    <property type="entry name" value="MetI-like"/>
    <property type="match status" value="1"/>
</dbReference>
<evidence type="ECO:0000256" key="6">
    <source>
        <dbReference type="ARBA" id="ARBA00023136"/>
    </source>
</evidence>
<gene>
    <name evidence="9" type="ORF">H206_03147</name>
</gene>
<dbReference type="PROSITE" id="PS50928">
    <property type="entry name" value="ABC_TM1"/>
    <property type="match status" value="1"/>
</dbReference>
<keyword evidence="3" id="KW-1003">Cell membrane</keyword>
<dbReference type="Pfam" id="PF00528">
    <property type="entry name" value="BPD_transp_1"/>
    <property type="match status" value="1"/>
</dbReference>
<dbReference type="GO" id="GO:0005886">
    <property type="term" value="C:plasma membrane"/>
    <property type="evidence" value="ECO:0007669"/>
    <property type="project" value="UniProtKB-SubCell"/>
</dbReference>
<dbReference type="GO" id="GO:0055085">
    <property type="term" value="P:transmembrane transport"/>
    <property type="evidence" value="ECO:0007669"/>
    <property type="project" value="InterPro"/>
</dbReference>